<dbReference type="PROSITE" id="PS50844">
    <property type="entry name" value="AFP_LIKE"/>
    <property type="match status" value="1"/>
</dbReference>
<protein>
    <submittedName>
        <fullName evidence="2">N-acetylneuraminate synthase</fullName>
    </submittedName>
</protein>
<evidence type="ECO:0000313" key="3">
    <source>
        <dbReference type="Proteomes" id="UP000766246"/>
    </source>
</evidence>
<dbReference type="Proteomes" id="UP000766246">
    <property type="component" value="Unassembled WGS sequence"/>
</dbReference>
<sequence length="350" mass="39526">MRFNYADLVAGNQRPYVIAELGANHNGDMDLARTLIKTAKECGADAVKLQSWTVDDLFSKKKYEDNYFLGDDYRNRTDYTLKSIMEKYAVSKEQHFELKKYCDELDIDFCSTPFSMAGADMLVDELHVPFLKIASLDVENIPFLKHVGSKGVPVVISTGLTGMDDVCAAIQALEEGGCHEIAILHCVSMYPPTDEIVNLNNMDMYNMVFDYPVGYSDHTIGTVAPIMSIAKNACIIEKHFTMDKNMEGWDHKVSADPAELKAICDAARSGYNMLGSYRKVVVEDEKRREEFKRSIVAKHDMPAGHVLTMDDLDYKRPGTGISPKYYEMVLGRTLKHDVKYDDIFQWGDLS</sequence>
<name>A0A927U985_9FIRM</name>
<dbReference type="Gene3D" id="3.20.20.70">
    <property type="entry name" value="Aldolase class I"/>
    <property type="match status" value="1"/>
</dbReference>
<dbReference type="SUPFAM" id="SSF51269">
    <property type="entry name" value="AFP III-like domain"/>
    <property type="match status" value="1"/>
</dbReference>
<dbReference type="PANTHER" id="PTHR42966">
    <property type="entry name" value="N-ACETYLNEURAMINATE SYNTHASE"/>
    <property type="match status" value="1"/>
</dbReference>
<dbReference type="Pfam" id="PF08666">
    <property type="entry name" value="SAF"/>
    <property type="match status" value="1"/>
</dbReference>
<dbReference type="InterPro" id="IPR057736">
    <property type="entry name" value="SAF_PseI/NeuA/NeuB"/>
</dbReference>
<dbReference type="InterPro" id="IPR013974">
    <property type="entry name" value="SAF"/>
</dbReference>
<dbReference type="AlphaFoldDB" id="A0A927U985"/>
<dbReference type="SMART" id="SM00858">
    <property type="entry name" value="SAF"/>
    <property type="match status" value="1"/>
</dbReference>
<dbReference type="EMBL" id="SVER01000004">
    <property type="protein sequence ID" value="MBE5918628.1"/>
    <property type="molecule type" value="Genomic_DNA"/>
</dbReference>
<dbReference type="Gene3D" id="3.90.1210.10">
    <property type="entry name" value="Antifreeze-like/N-acetylneuraminic acid synthase C-terminal domain"/>
    <property type="match status" value="1"/>
</dbReference>
<dbReference type="PANTHER" id="PTHR42966:SF1">
    <property type="entry name" value="SIALIC ACID SYNTHASE"/>
    <property type="match status" value="1"/>
</dbReference>
<proteinExistence type="predicted"/>
<organism evidence="2 3">
    <name type="scientific">Pseudobutyrivibrio ruminis</name>
    <dbReference type="NCBI Taxonomy" id="46206"/>
    <lineage>
        <taxon>Bacteria</taxon>
        <taxon>Bacillati</taxon>
        <taxon>Bacillota</taxon>
        <taxon>Clostridia</taxon>
        <taxon>Lachnospirales</taxon>
        <taxon>Lachnospiraceae</taxon>
        <taxon>Pseudobutyrivibrio</taxon>
    </lineage>
</organism>
<reference evidence="2" key="1">
    <citation type="submission" date="2019-04" db="EMBL/GenBank/DDBJ databases">
        <title>Evolution of Biomass-Degrading Anaerobic Consortia Revealed by Metagenomics.</title>
        <authorList>
            <person name="Peng X."/>
        </authorList>
    </citation>
    <scope>NUCLEOTIDE SEQUENCE</scope>
    <source>
        <strain evidence="2">SIG311</strain>
    </source>
</reference>
<dbReference type="SUPFAM" id="SSF51569">
    <property type="entry name" value="Aldolase"/>
    <property type="match status" value="1"/>
</dbReference>
<feature type="domain" description="AFP-like" evidence="1">
    <location>
        <begin position="294"/>
        <end position="350"/>
    </location>
</feature>
<dbReference type="InterPro" id="IPR036732">
    <property type="entry name" value="AFP_Neu5c_C_sf"/>
</dbReference>
<evidence type="ECO:0000313" key="2">
    <source>
        <dbReference type="EMBL" id="MBE5918628.1"/>
    </source>
</evidence>
<evidence type="ECO:0000259" key="1">
    <source>
        <dbReference type="PROSITE" id="PS50844"/>
    </source>
</evidence>
<comment type="caution">
    <text evidence="2">The sequence shown here is derived from an EMBL/GenBank/DDBJ whole genome shotgun (WGS) entry which is preliminary data.</text>
</comment>
<dbReference type="Pfam" id="PF03102">
    <property type="entry name" value="NeuB"/>
    <property type="match status" value="1"/>
</dbReference>
<dbReference type="CDD" id="cd11615">
    <property type="entry name" value="SAF_NeuB_like"/>
    <property type="match status" value="1"/>
</dbReference>
<dbReference type="InterPro" id="IPR051690">
    <property type="entry name" value="PseI-like"/>
</dbReference>
<accession>A0A927U985</accession>
<dbReference type="GO" id="GO:0047444">
    <property type="term" value="F:N-acylneuraminate-9-phosphate synthase activity"/>
    <property type="evidence" value="ECO:0007669"/>
    <property type="project" value="TreeGrafter"/>
</dbReference>
<gene>
    <name evidence="2" type="ORF">E7272_02180</name>
</gene>
<dbReference type="InterPro" id="IPR013132">
    <property type="entry name" value="PseI/NeuA/B-like_N"/>
</dbReference>
<dbReference type="InterPro" id="IPR013785">
    <property type="entry name" value="Aldolase_TIM"/>
</dbReference>
<dbReference type="GO" id="GO:0016051">
    <property type="term" value="P:carbohydrate biosynthetic process"/>
    <property type="evidence" value="ECO:0007669"/>
    <property type="project" value="InterPro"/>
</dbReference>
<dbReference type="InterPro" id="IPR006190">
    <property type="entry name" value="SAF_AFP_Neu5Ac"/>
</dbReference>